<protein>
    <submittedName>
        <fullName evidence="2">Uncharacterized protein</fullName>
    </submittedName>
</protein>
<evidence type="ECO:0000313" key="2">
    <source>
        <dbReference type="WBParaSite" id="SPAL_0001118000.1"/>
    </source>
</evidence>
<dbReference type="WBParaSite" id="SPAL_0001118000.1">
    <property type="protein sequence ID" value="SPAL_0001118000.1"/>
    <property type="gene ID" value="SPAL_0001118000"/>
</dbReference>
<keyword evidence="1" id="KW-1185">Reference proteome</keyword>
<reference evidence="2" key="1">
    <citation type="submission" date="2017-02" db="UniProtKB">
        <authorList>
            <consortium name="WormBaseParasite"/>
        </authorList>
    </citation>
    <scope>IDENTIFICATION</scope>
</reference>
<sequence>MDTTNKNNLLANVSNQFNINVNGTNKSIRGTALNIPFVELKKIIDRNIGTYHVGNLKIMKIATFGTNIYLDDDRTINLSNEEDEVSMKIIRGNIRTLARKIVEESDYEGLLVFATFNIAKGVINGYVLEEIYKISDLDSFRKCFEREVNIIKAAVNANIFNTPKLHLLNDSNGFSRVPYEKIFEEDNNKKQVSVISSPTNFTCDSLFSTPTAPKRTENFINTNSGKRRSLDPCNLPFKRSLPSPLILNNTVNQNATSLNVNDVINAIELGLSSERSNEIELQAVRNFLGVTHIELSRHLMQLLNQYEITENMTKIKRK</sequence>
<proteinExistence type="predicted"/>
<dbReference type="Proteomes" id="UP000046392">
    <property type="component" value="Unplaced"/>
</dbReference>
<evidence type="ECO:0000313" key="1">
    <source>
        <dbReference type="Proteomes" id="UP000046392"/>
    </source>
</evidence>
<accession>A0A0N5BZJ0</accession>
<name>A0A0N5BZJ0_STREA</name>
<dbReference type="AlphaFoldDB" id="A0A0N5BZJ0"/>
<organism evidence="1 2">
    <name type="scientific">Strongyloides papillosus</name>
    <name type="common">Intestinal threadworm</name>
    <dbReference type="NCBI Taxonomy" id="174720"/>
    <lineage>
        <taxon>Eukaryota</taxon>
        <taxon>Metazoa</taxon>
        <taxon>Ecdysozoa</taxon>
        <taxon>Nematoda</taxon>
        <taxon>Chromadorea</taxon>
        <taxon>Rhabditida</taxon>
        <taxon>Tylenchina</taxon>
        <taxon>Panagrolaimomorpha</taxon>
        <taxon>Strongyloidoidea</taxon>
        <taxon>Strongyloididae</taxon>
        <taxon>Strongyloides</taxon>
    </lineage>
</organism>